<feature type="transmembrane region" description="Helical" evidence="2">
    <location>
        <begin position="35"/>
        <end position="52"/>
    </location>
</feature>
<evidence type="ECO:0000256" key="1">
    <source>
        <dbReference type="SAM" id="MobiDB-lite"/>
    </source>
</evidence>
<feature type="transmembrane region" description="Helical" evidence="2">
    <location>
        <begin position="6"/>
        <end position="23"/>
    </location>
</feature>
<dbReference type="EMBL" id="BIFH01000015">
    <property type="protein sequence ID" value="GCD94110.1"/>
    <property type="molecule type" value="Genomic_DNA"/>
</dbReference>
<feature type="region of interest" description="Disordered" evidence="1">
    <location>
        <begin position="87"/>
        <end position="109"/>
    </location>
</feature>
<evidence type="ECO:0000313" key="3">
    <source>
        <dbReference type="EMBL" id="GCD94110.1"/>
    </source>
</evidence>
<gene>
    <name evidence="3" type="ORF">EHYA_01767</name>
</gene>
<dbReference type="OrthoDB" id="4252265at2"/>
<keyword evidence="4" id="KW-1185">Reference proteome</keyword>
<sequence length="109" mass="11637">MELFAIVFVSVAGGGVLVRARTVVRMYELAAWQRWLPLGLALIGIATSLLRAEDVVPVAGLIALPCYVASVLFAQAGIQHAVDEAARRRRSDVTIPAPDPDRTPASAWG</sequence>
<dbReference type="RefSeq" id="WP_126636331.1">
    <property type="nucleotide sequence ID" value="NZ_BIFH01000015.1"/>
</dbReference>
<dbReference type="AlphaFoldDB" id="A0A401YHQ6"/>
<feature type="transmembrane region" description="Helical" evidence="2">
    <location>
        <begin position="58"/>
        <end position="82"/>
    </location>
</feature>
<evidence type="ECO:0000313" key="4">
    <source>
        <dbReference type="Proteomes" id="UP000286931"/>
    </source>
</evidence>
<keyword evidence="2" id="KW-0812">Transmembrane</keyword>
<organism evidence="3 4">
    <name type="scientific">Embleya hyalina</name>
    <dbReference type="NCBI Taxonomy" id="516124"/>
    <lineage>
        <taxon>Bacteria</taxon>
        <taxon>Bacillati</taxon>
        <taxon>Actinomycetota</taxon>
        <taxon>Actinomycetes</taxon>
        <taxon>Kitasatosporales</taxon>
        <taxon>Streptomycetaceae</taxon>
        <taxon>Embleya</taxon>
    </lineage>
</organism>
<comment type="caution">
    <text evidence="3">The sequence shown here is derived from an EMBL/GenBank/DDBJ whole genome shotgun (WGS) entry which is preliminary data.</text>
</comment>
<proteinExistence type="predicted"/>
<keyword evidence="2" id="KW-1133">Transmembrane helix</keyword>
<evidence type="ECO:0000256" key="2">
    <source>
        <dbReference type="SAM" id="Phobius"/>
    </source>
</evidence>
<reference evidence="3 4" key="1">
    <citation type="submission" date="2018-12" db="EMBL/GenBank/DDBJ databases">
        <title>Draft genome sequence of Embleya hyalina NBRC 13850T.</title>
        <authorList>
            <person name="Komaki H."/>
            <person name="Hosoyama A."/>
            <person name="Kimura A."/>
            <person name="Ichikawa N."/>
            <person name="Tamura T."/>
        </authorList>
    </citation>
    <scope>NUCLEOTIDE SEQUENCE [LARGE SCALE GENOMIC DNA]</scope>
    <source>
        <strain evidence="3 4">NBRC 13850</strain>
    </source>
</reference>
<accession>A0A401YHQ6</accession>
<keyword evidence="2" id="KW-0472">Membrane</keyword>
<protein>
    <submittedName>
        <fullName evidence="3">Uncharacterized protein</fullName>
    </submittedName>
</protein>
<dbReference type="Proteomes" id="UP000286931">
    <property type="component" value="Unassembled WGS sequence"/>
</dbReference>
<name>A0A401YHQ6_9ACTN</name>